<proteinExistence type="predicted"/>
<accession>A0ABU9BQQ4</accession>
<dbReference type="RefSeq" id="WP_341426703.1">
    <property type="nucleotide sequence ID" value="NZ_JBBUTG010000009.1"/>
</dbReference>
<dbReference type="EMBL" id="JBBUTG010000009">
    <property type="protein sequence ID" value="MEK8032291.1"/>
    <property type="molecule type" value="Genomic_DNA"/>
</dbReference>
<protein>
    <submittedName>
        <fullName evidence="1">M90 family metallopeptidase</fullName>
    </submittedName>
</protein>
<gene>
    <name evidence="1" type="ORF">AACH06_15790</name>
</gene>
<dbReference type="InterPro" id="IPR010384">
    <property type="entry name" value="MtfA_fam"/>
</dbReference>
<dbReference type="PANTHER" id="PTHR30164">
    <property type="entry name" value="MTFA PEPTIDASE"/>
    <property type="match status" value="1"/>
</dbReference>
<dbReference type="InterPro" id="IPR042252">
    <property type="entry name" value="MtfA_N"/>
</dbReference>
<dbReference type="Pfam" id="PF06167">
    <property type="entry name" value="Peptidase_M90"/>
    <property type="match status" value="1"/>
</dbReference>
<dbReference type="Proteomes" id="UP001371218">
    <property type="component" value="Unassembled WGS sequence"/>
</dbReference>
<evidence type="ECO:0000313" key="1">
    <source>
        <dbReference type="EMBL" id="MEK8032291.1"/>
    </source>
</evidence>
<name>A0ABU9BQQ4_9BURK</name>
<organism evidence="1 2">
    <name type="scientific">Ideonella lacteola</name>
    <dbReference type="NCBI Taxonomy" id="2984193"/>
    <lineage>
        <taxon>Bacteria</taxon>
        <taxon>Pseudomonadati</taxon>
        <taxon>Pseudomonadota</taxon>
        <taxon>Betaproteobacteria</taxon>
        <taxon>Burkholderiales</taxon>
        <taxon>Sphaerotilaceae</taxon>
        <taxon>Ideonella</taxon>
    </lineage>
</organism>
<dbReference type="SUPFAM" id="SSF55486">
    <property type="entry name" value="Metalloproteases ('zincins'), catalytic domain"/>
    <property type="match status" value="1"/>
</dbReference>
<sequence length="274" mass="31356">MTLLLGGLVFVAALLAGLWGPKAWRSWRRRRVAQRPFPPAWRSILRRRMPMLQRMPVDLQLQLKRHMQVFLAEKPFIGCQGLVVTDEMRVLVAAQACLLILNRPSEYFPNLRQVLMYPSAYWADRRENDGTGVQHERREVRSGESWVQGQVILSWPDVLAGAADPTDGQNLVIHEFAHQLDQERGRATGAPFLGHRSRYARWAAVMSSEFQQLRQQLARGEETLLSPYAATEPAEFFAVASEVFFEQPRDMAERHGALYGELARYYAVNPLAWA</sequence>
<dbReference type="CDD" id="cd20169">
    <property type="entry name" value="Peptidase_M90_mtfA"/>
    <property type="match status" value="1"/>
</dbReference>
<keyword evidence="2" id="KW-1185">Reference proteome</keyword>
<comment type="caution">
    <text evidence="1">The sequence shown here is derived from an EMBL/GenBank/DDBJ whole genome shotgun (WGS) entry which is preliminary data.</text>
</comment>
<reference evidence="1 2" key="1">
    <citation type="submission" date="2024-04" db="EMBL/GenBank/DDBJ databases">
        <title>Novel species of the genus Ideonella isolated from streams.</title>
        <authorList>
            <person name="Lu H."/>
        </authorList>
    </citation>
    <scope>NUCLEOTIDE SEQUENCE [LARGE SCALE GENOMIC DNA]</scope>
    <source>
        <strain evidence="1 2">DXS29W</strain>
    </source>
</reference>
<dbReference type="PANTHER" id="PTHR30164:SF2">
    <property type="entry name" value="PROTEIN MTFA"/>
    <property type="match status" value="1"/>
</dbReference>
<evidence type="ECO:0000313" key="2">
    <source>
        <dbReference type="Proteomes" id="UP001371218"/>
    </source>
</evidence>
<dbReference type="Gene3D" id="3.40.390.10">
    <property type="entry name" value="Collagenase (Catalytic Domain)"/>
    <property type="match status" value="1"/>
</dbReference>
<dbReference type="InterPro" id="IPR024079">
    <property type="entry name" value="MetalloPept_cat_dom_sf"/>
</dbReference>
<dbReference type="Gene3D" id="1.10.472.150">
    <property type="entry name" value="Glucose-regulated metallo-peptidase M90, N-terminal domain"/>
    <property type="match status" value="1"/>
</dbReference>